<keyword evidence="2" id="KW-1185">Reference proteome</keyword>
<accession>A0AC61D7N8</accession>
<evidence type="ECO:0000313" key="2">
    <source>
        <dbReference type="Proteomes" id="UP000224460"/>
    </source>
</evidence>
<protein>
    <submittedName>
        <fullName evidence="1">Uncharacterized protein</fullName>
    </submittedName>
</protein>
<gene>
    <name evidence="1" type="ORF">CS063_15040</name>
</gene>
<organism evidence="1 2">
    <name type="scientific">Sporanaerobium hydrogeniformans</name>
    <dbReference type="NCBI Taxonomy" id="3072179"/>
    <lineage>
        <taxon>Bacteria</taxon>
        <taxon>Bacillati</taxon>
        <taxon>Bacillota</taxon>
        <taxon>Clostridia</taxon>
        <taxon>Lachnospirales</taxon>
        <taxon>Lachnospiraceae</taxon>
        <taxon>Sporanaerobium</taxon>
    </lineage>
</organism>
<dbReference type="Proteomes" id="UP000224460">
    <property type="component" value="Unassembled WGS sequence"/>
</dbReference>
<comment type="caution">
    <text evidence="1">The sequence shown here is derived from an EMBL/GenBank/DDBJ whole genome shotgun (WGS) entry which is preliminary data.</text>
</comment>
<reference evidence="1" key="1">
    <citation type="submission" date="2017-10" db="EMBL/GenBank/DDBJ databases">
        <title>Genome sequence of cellulolytic Lachnospiraceae bacterium XHS1971 isolated from hotspring sediment.</title>
        <authorList>
            <person name="Vasudevan G."/>
            <person name="Joshi A.J."/>
            <person name="Hivarkar S."/>
            <person name="Lanjekar V.B."/>
            <person name="Dhakephalkar P.K."/>
            <person name="Dagar S."/>
        </authorList>
    </citation>
    <scope>NUCLEOTIDE SEQUENCE</scope>
    <source>
        <strain evidence="1">XHS1971</strain>
    </source>
</reference>
<proteinExistence type="predicted"/>
<evidence type="ECO:0000313" key="1">
    <source>
        <dbReference type="EMBL" id="PHV69559.1"/>
    </source>
</evidence>
<sequence>MKYAISVKLDTLACTKLEFEEILKNMGRYIYVNDSLWFVECTLEFDKSAQNIFFRYFENITNEKSHILVSQISNTSSYYGELPNEAASFLDS</sequence>
<dbReference type="EMBL" id="PEDL01000024">
    <property type="protein sequence ID" value="PHV69559.1"/>
    <property type="molecule type" value="Genomic_DNA"/>
</dbReference>
<name>A0AC61D7N8_9FIRM</name>